<protein>
    <submittedName>
        <fullName evidence="2">Uncharacterized protein</fullName>
    </submittedName>
</protein>
<dbReference type="Proteomes" id="UP000765509">
    <property type="component" value="Unassembled WGS sequence"/>
</dbReference>
<keyword evidence="3" id="KW-1185">Reference proteome</keyword>
<feature type="compositionally biased region" description="Basic and acidic residues" evidence="1">
    <location>
        <begin position="14"/>
        <end position="27"/>
    </location>
</feature>
<proteinExistence type="predicted"/>
<reference evidence="2" key="1">
    <citation type="submission" date="2021-03" db="EMBL/GenBank/DDBJ databases">
        <title>Draft genome sequence of rust myrtle Austropuccinia psidii MF-1, a brazilian biotype.</title>
        <authorList>
            <person name="Quecine M.C."/>
            <person name="Pachon D.M.R."/>
            <person name="Bonatelli M.L."/>
            <person name="Correr F.H."/>
            <person name="Franceschini L.M."/>
            <person name="Leite T.F."/>
            <person name="Margarido G.R.A."/>
            <person name="Almeida C.A."/>
            <person name="Ferrarezi J.A."/>
            <person name="Labate C.A."/>
        </authorList>
    </citation>
    <scope>NUCLEOTIDE SEQUENCE</scope>
    <source>
        <strain evidence="2">MF-1</strain>
    </source>
</reference>
<organism evidence="2 3">
    <name type="scientific">Austropuccinia psidii MF-1</name>
    <dbReference type="NCBI Taxonomy" id="1389203"/>
    <lineage>
        <taxon>Eukaryota</taxon>
        <taxon>Fungi</taxon>
        <taxon>Dikarya</taxon>
        <taxon>Basidiomycota</taxon>
        <taxon>Pucciniomycotina</taxon>
        <taxon>Pucciniomycetes</taxon>
        <taxon>Pucciniales</taxon>
        <taxon>Sphaerophragmiaceae</taxon>
        <taxon>Austropuccinia</taxon>
    </lineage>
</organism>
<accession>A0A9Q3FKC5</accession>
<sequence length="123" mass="14461">MKPQPKGHVLDNPYHQEDIKPDSLLENKPRSPFKYQVGYKMSYSENEALKQLPEASIWSKFLGTGKYDHMELFDCIDGIFIDLPRIQDYWITARLNTALEGDASYSLHRNEINTWWKSQIIQK</sequence>
<gene>
    <name evidence="2" type="ORF">O181_081516</name>
</gene>
<evidence type="ECO:0000313" key="3">
    <source>
        <dbReference type="Proteomes" id="UP000765509"/>
    </source>
</evidence>
<dbReference type="AlphaFoldDB" id="A0A9Q3FKC5"/>
<dbReference type="EMBL" id="AVOT02046484">
    <property type="protein sequence ID" value="MBW0541801.1"/>
    <property type="molecule type" value="Genomic_DNA"/>
</dbReference>
<feature type="region of interest" description="Disordered" evidence="1">
    <location>
        <begin position="1"/>
        <end position="27"/>
    </location>
</feature>
<evidence type="ECO:0000256" key="1">
    <source>
        <dbReference type="SAM" id="MobiDB-lite"/>
    </source>
</evidence>
<comment type="caution">
    <text evidence="2">The sequence shown here is derived from an EMBL/GenBank/DDBJ whole genome shotgun (WGS) entry which is preliminary data.</text>
</comment>
<name>A0A9Q3FKC5_9BASI</name>
<evidence type="ECO:0000313" key="2">
    <source>
        <dbReference type="EMBL" id="MBW0541801.1"/>
    </source>
</evidence>